<gene>
    <name evidence="1" type="ORF">K441DRAFT_683157</name>
</gene>
<evidence type="ECO:0000313" key="2">
    <source>
        <dbReference type="Proteomes" id="UP000250078"/>
    </source>
</evidence>
<accession>A0ACC8EKT8</accession>
<evidence type="ECO:0000313" key="1">
    <source>
        <dbReference type="EMBL" id="OCK86698.1"/>
    </source>
</evidence>
<reference evidence="1 2" key="1">
    <citation type="journal article" date="2016" name="Nat. Commun.">
        <title>Ectomycorrhizal ecology is imprinted in the genome of the dominant symbiotic fungus Cenococcum geophilum.</title>
        <authorList>
            <consortium name="DOE Joint Genome Institute"/>
            <person name="Peter M."/>
            <person name="Kohler A."/>
            <person name="Ohm R.A."/>
            <person name="Kuo A."/>
            <person name="Krutzmann J."/>
            <person name="Morin E."/>
            <person name="Arend M."/>
            <person name="Barry K.W."/>
            <person name="Binder M."/>
            <person name="Choi C."/>
            <person name="Clum A."/>
            <person name="Copeland A."/>
            <person name="Grisel N."/>
            <person name="Haridas S."/>
            <person name="Kipfer T."/>
            <person name="LaButti K."/>
            <person name="Lindquist E."/>
            <person name="Lipzen A."/>
            <person name="Maire R."/>
            <person name="Meier B."/>
            <person name="Mihaltcheva S."/>
            <person name="Molinier V."/>
            <person name="Murat C."/>
            <person name="Poggeler S."/>
            <person name="Quandt C.A."/>
            <person name="Sperisen C."/>
            <person name="Tritt A."/>
            <person name="Tisserant E."/>
            <person name="Crous P.W."/>
            <person name="Henrissat B."/>
            <person name="Nehls U."/>
            <person name="Egli S."/>
            <person name="Spatafora J.W."/>
            <person name="Grigoriev I.V."/>
            <person name="Martin F.M."/>
        </authorList>
    </citation>
    <scope>NUCLEOTIDE SEQUENCE [LARGE SCALE GENOMIC DNA]</scope>
    <source>
        <strain evidence="1 2">1.58</strain>
    </source>
</reference>
<dbReference type="EMBL" id="KV748289">
    <property type="protein sequence ID" value="OCK86698.1"/>
    <property type="molecule type" value="Genomic_DNA"/>
</dbReference>
<sequence length="119" mass="13248">MLPFKPQMTTVITPSFWSLNAETAAADIRLGLVRKRALSGSKSVSIIKCYKSPARYTNFLFALKSRSYIPKVKLKVWEINHARRGVALGSNVNLPISNTAFIAMQTVPTPRGTILRSRL</sequence>
<dbReference type="Proteomes" id="UP000250078">
    <property type="component" value="Unassembled WGS sequence"/>
</dbReference>
<organism evidence="1 2">
    <name type="scientific">Cenococcum geophilum 1.58</name>
    <dbReference type="NCBI Taxonomy" id="794803"/>
    <lineage>
        <taxon>Eukaryota</taxon>
        <taxon>Fungi</taxon>
        <taxon>Dikarya</taxon>
        <taxon>Ascomycota</taxon>
        <taxon>Pezizomycotina</taxon>
        <taxon>Dothideomycetes</taxon>
        <taxon>Pleosporomycetidae</taxon>
        <taxon>Gloniales</taxon>
        <taxon>Gloniaceae</taxon>
        <taxon>Cenococcum</taxon>
    </lineage>
</organism>
<name>A0ACC8EKT8_9PEZI</name>
<keyword evidence="2" id="KW-1185">Reference proteome</keyword>
<proteinExistence type="predicted"/>
<protein>
    <submittedName>
        <fullName evidence="1">Uncharacterized protein</fullName>
    </submittedName>
</protein>